<protein>
    <submittedName>
        <fullName evidence="2">Uncharacterized protein</fullName>
    </submittedName>
</protein>
<dbReference type="RefSeq" id="WP_171908640.1">
    <property type="nucleotide sequence ID" value="NZ_LJGW01000154.1"/>
</dbReference>
<name>A0A1E7L7S3_9ACTN</name>
<accession>A0A1E7L7S3</accession>
<dbReference type="AlphaFoldDB" id="A0A1E7L7S3"/>
<gene>
    <name evidence="2" type="ORF">AN218_09365</name>
</gene>
<evidence type="ECO:0000256" key="1">
    <source>
        <dbReference type="SAM" id="MobiDB-lite"/>
    </source>
</evidence>
<comment type="caution">
    <text evidence="2">The sequence shown here is derived from an EMBL/GenBank/DDBJ whole genome shotgun (WGS) entry which is preliminary data.</text>
</comment>
<dbReference type="EMBL" id="LJGW01000154">
    <property type="protein sequence ID" value="OEV12224.1"/>
    <property type="molecule type" value="Genomic_DNA"/>
</dbReference>
<organism evidence="2 3">
    <name type="scientific">Streptomyces nanshensis</name>
    <dbReference type="NCBI Taxonomy" id="518642"/>
    <lineage>
        <taxon>Bacteria</taxon>
        <taxon>Bacillati</taxon>
        <taxon>Actinomycetota</taxon>
        <taxon>Actinomycetes</taxon>
        <taxon>Kitasatosporales</taxon>
        <taxon>Streptomycetaceae</taxon>
        <taxon>Streptomyces</taxon>
    </lineage>
</organism>
<feature type="compositionally biased region" description="Basic and acidic residues" evidence="1">
    <location>
        <begin position="33"/>
        <end position="53"/>
    </location>
</feature>
<reference evidence="2 3" key="1">
    <citation type="journal article" date="2016" name="Front. Microbiol.">
        <title>Comparative Genomics Analysis of Streptomyces Species Reveals Their Adaptation to the Marine Environment and Their Diversity at the Genomic Level.</title>
        <authorList>
            <person name="Tian X."/>
            <person name="Zhang Z."/>
            <person name="Yang T."/>
            <person name="Chen M."/>
            <person name="Li J."/>
            <person name="Chen F."/>
            <person name="Yang J."/>
            <person name="Li W."/>
            <person name="Zhang B."/>
            <person name="Zhang Z."/>
            <person name="Wu J."/>
            <person name="Zhang C."/>
            <person name="Long L."/>
            <person name="Xiao J."/>
        </authorList>
    </citation>
    <scope>NUCLEOTIDE SEQUENCE [LARGE SCALE GENOMIC DNA]</scope>
    <source>
        <strain evidence="2 3">SCSIO 10429</strain>
    </source>
</reference>
<proteinExistence type="predicted"/>
<evidence type="ECO:0000313" key="2">
    <source>
        <dbReference type="EMBL" id="OEV12224.1"/>
    </source>
</evidence>
<feature type="region of interest" description="Disordered" evidence="1">
    <location>
        <begin position="112"/>
        <end position="134"/>
    </location>
</feature>
<feature type="compositionally biased region" description="Low complexity" evidence="1">
    <location>
        <begin position="7"/>
        <end position="24"/>
    </location>
</feature>
<sequence length="280" mass="31547">GGRRRAALTTGAADAAGTAGTAGTVEEAGSAPAERRVPPEQRESREERKEPPRRSPLTQRDYLAAAVAYVQQYGAFPSREQLRAVLADVYGPARGDDEKIYYTALQLNVEEELGSAETPPLAGGGGEDLEEAEGEEERVDAASYAADSGMLLPDRYYRVWAKYARRHEREGKKPPNDKELSRYLMAEGFTSRERGRRDQPISPGNLRRYMPNYRIYHVWHAYRRQTGVAPTAEQLEEHCRKHDILRGHKPWTAVELEKEFGDFGDFRRRYDAMHAPVPAS</sequence>
<dbReference type="Proteomes" id="UP000176005">
    <property type="component" value="Unassembled WGS sequence"/>
</dbReference>
<keyword evidence="3" id="KW-1185">Reference proteome</keyword>
<feature type="non-terminal residue" evidence="2">
    <location>
        <position position="1"/>
    </location>
</feature>
<evidence type="ECO:0000313" key="3">
    <source>
        <dbReference type="Proteomes" id="UP000176005"/>
    </source>
</evidence>
<feature type="region of interest" description="Disordered" evidence="1">
    <location>
        <begin position="1"/>
        <end position="59"/>
    </location>
</feature>